<dbReference type="GO" id="GO:0033063">
    <property type="term" value="C:Rad51B-Rad51C-Rad51D-XRCC2 complex"/>
    <property type="evidence" value="ECO:0007669"/>
    <property type="project" value="TreeGrafter"/>
</dbReference>
<dbReference type="PANTHER" id="PTHR46239:SF1">
    <property type="entry name" value="DNA REPAIR PROTEIN RAD51 HOMOLOG 3"/>
    <property type="match status" value="1"/>
</dbReference>
<keyword evidence="5" id="KW-0234">DNA repair</keyword>
<evidence type="ECO:0000256" key="4">
    <source>
        <dbReference type="ARBA" id="ARBA00022840"/>
    </source>
</evidence>
<reference evidence="8 9" key="1">
    <citation type="journal article" date="2015" name="Genome Biol. Evol.">
        <title>Phylogenomic analyses indicate that early fungi evolved digesting cell walls of algal ancestors of land plants.</title>
        <authorList>
            <person name="Chang Y."/>
            <person name="Wang S."/>
            <person name="Sekimoto S."/>
            <person name="Aerts A.L."/>
            <person name="Choi C."/>
            <person name="Clum A."/>
            <person name="LaButti K.M."/>
            <person name="Lindquist E.A."/>
            <person name="Yee Ngan C."/>
            <person name="Ohm R.A."/>
            <person name="Salamov A.A."/>
            <person name="Grigoriev I.V."/>
            <person name="Spatafora J.W."/>
            <person name="Berbee M.L."/>
        </authorList>
    </citation>
    <scope>NUCLEOTIDE SEQUENCE [LARGE SCALE GENOMIC DNA]</scope>
    <source>
        <strain evidence="8 9">NRRL 28638</strain>
    </source>
</reference>
<evidence type="ECO:0000256" key="1">
    <source>
        <dbReference type="ARBA" id="ARBA00004123"/>
    </source>
</evidence>
<dbReference type="GO" id="GO:0005657">
    <property type="term" value="C:replication fork"/>
    <property type="evidence" value="ECO:0007669"/>
    <property type="project" value="TreeGrafter"/>
</dbReference>
<evidence type="ECO:0000313" key="8">
    <source>
        <dbReference type="EMBL" id="KXN73848.1"/>
    </source>
</evidence>
<dbReference type="Pfam" id="PF08423">
    <property type="entry name" value="Rad51"/>
    <property type="match status" value="1"/>
</dbReference>
<dbReference type="STRING" id="796925.A0A137PFS7"/>
<organism evidence="8 9">
    <name type="scientific">Conidiobolus coronatus (strain ATCC 28846 / CBS 209.66 / NRRL 28638)</name>
    <name type="common">Delacroixia coronata</name>
    <dbReference type="NCBI Taxonomy" id="796925"/>
    <lineage>
        <taxon>Eukaryota</taxon>
        <taxon>Fungi</taxon>
        <taxon>Fungi incertae sedis</taxon>
        <taxon>Zoopagomycota</taxon>
        <taxon>Entomophthoromycotina</taxon>
        <taxon>Entomophthoromycetes</taxon>
        <taxon>Entomophthorales</taxon>
        <taxon>Ancylistaceae</taxon>
        <taxon>Conidiobolus</taxon>
    </lineage>
</organism>
<evidence type="ECO:0000256" key="5">
    <source>
        <dbReference type="ARBA" id="ARBA00023204"/>
    </source>
</evidence>
<keyword evidence="2" id="KW-0547">Nucleotide-binding</keyword>
<comment type="subcellular location">
    <subcellularLocation>
        <location evidence="1">Nucleus</location>
    </subcellularLocation>
</comment>
<name>A0A137PFS7_CONC2</name>
<evidence type="ECO:0000313" key="9">
    <source>
        <dbReference type="Proteomes" id="UP000070444"/>
    </source>
</evidence>
<dbReference type="SUPFAM" id="SSF52540">
    <property type="entry name" value="P-loop containing nucleoside triphosphate hydrolases"/>
    <property type="match status" value="1"/>
</dbReference>
<proteinExistence type="predicted"/>
<dbReference type="InterPro" id="IPR027417">
    <property type="entry name" value="P-loop_NTPase"/>
</dbReference>
<protein>
    <recommendedName>
        <fullName evidence="7">Rad51-like C-terminal domain-containing protein</fullName>
    </recommendedName>
</protein>
<keyword evidence="9" id="KW-1185">Reference proteome</keyword>
<dbReference type="EMBL" id="KQ964430">
    <property type="protein sequence ID" value="KXN73848.1"/>
    <property type="molecule type" value="Genomic_DNA"/>
</dbReference>
<dbReference type="GO" id="GO:0007131">
    <property type="term" value="P:reciprocal meiotic recombination"/>
    <property type="evidence" value="ECO:0007669"/>
    <property type="project" value="TreeGrafter"/>
</dbReference>
<dbReference type="InterPro" id="IPR052093">
    <property type="entry name" value="HR_Repair_Mediator"/>
</dbReference>
<sequence length="216" mass="24393">MKSLKQKLTENLQLPHTSIDLLPISSLFPAEGIAAGSIIELLGASHSGKSYLSYMLAINTIIQSKFKSKVIYIDTKNYFDPRQCTNLSHELLDKLNMDNSSTFDKILTNLILIKPGNWKEYINLIVGSLPQYLKENPQVELVIIDEFLQLNKLAEGQISDNLRIQLMPQISQSILNLVKLNSKLSIITCSKILLPQFNSQIDKFNFNRIINTNTGN</sequence>
<evidence type="ECO:0000259" key="7">
    <source>
        <dbReference type="Pfam" id="PF08423"/>
    </source>
</evidence>
<dbReference type="GO" id="GO:0000400">
    <property type="term" value="F:four-way junction DNA binding"/>
    <property type="evidence" value="ECO:0007669"/>
    <property type="project" value="TreeGrafter"/>
</dbReference>
<dbReference type="GO" id="GO:0000707">
    <property type="term" value="P:meiotic DNA recombinase assembly"/>
    <property type="evidence" value="ECO:0007669"/>
    <property type="project" value="TreeGrafter"/>
</dbReference>
<dbReference type="OrthoDB" id="5957327at2759"/>
<dbReference type="Proteomes" id="UP000070444">
    <property type="component" value="Unassembled WGS sequence"/>
</dbReference>
<accession>A0A137PFS7</accession>
<dbReference type="PANTHER" id="PTHR46239">
    <property type="entry name" value="DNA REPAIR PROTEIN RAD51 HOMOLOG 3 RAD51C"/>
    <property type="match status" value="1"/>
</dbReference>
<keyword evidence="6" id="KW-0539">Nucleus</keyword>
<feature type="domain" description="Rad51-like C-terminal" evidence="7">
    <location>
        <begin position="31"/>
        <end position="149"/>
    </location>
</feature>
<evidence type="ECO:0000256" key="6">
    <source>
        <dbReference type="ARBA" id="ARBA00023242"/>
    </source>
</evidence>
<evidence type="ECO:0000256" key="2">
    <source>
        <dbReference type="ARBA" id="ARBA00022741"/>
    </source>
</evidence>
<dbReference type="AlphaFoldDB" id="A0A137PFS7"/>
<dbReference type="InterPro" id="IPR013632">
    <property type="entry name" value="Rad51_C"/>
</dbReference>
<dbReference type="GO" id="GO:0033065">
    <property type="term" value="C:Rad51C-XRCC3 complex"/>
    <property type="evidence" value="ECO:0007669"/>
    <property type="project" value="TreeGrafter"/>
</dbReference>
<dbReference type="Gene3D" id="3.40.50.300">
    <property type="entry name" value="P-loop containing nucleotide triphosphate hydrolases"/>
    <property type="match status" value="1"/>
</dbReference>
<keyword evidence="3" id="KW-0227">DNA damage</keyword>
<gene>
    <name evidence="8" type="ORF">CONCODRAFT_3086</name>
</gene>
<evidence type="ECO:0000256" key="3">
    <source>
        <dbReference type="ARBA" id="ARBA00022763"/>
    </source>
</evidence>
<dbReference type="GO" id="GO:0005524">
    <property type="term" value="F:ATP binding"/>
    <property type="evidence" value="ECO:0007669"/>
    <property type="project" value="UniProtKB-KW"/>
</dbReference>
<dbReference type="GO" id="GO:0008821">
    <property type="term" value="F:crossover junction DNA endonuclease activity"/>
    <property type="evidence" value="ECO:0007669"/>
    <property type="project" value="TreeGrafter"/>
</dbReference>
<keyword evidence="4" id="KW-0067">ATP-binding</keyword>